<dbReference type="Gene3D" id="3.40.50.1240">
    <property type="entry name" value="Phosphoglycerate mutase-like"/>
    <property type="match status" value="1"/>
</dbReference>
<evidence type="ECO:0000256" key="1">
    <source>
        <dbReference type="PIRSR" id="PIRSR613078-2"/>
    </source>
</evidence>
<dbReference type="PANTHER" id="PTHR47623:SF1">
    <property type="entry name" value="OS09G0287300 PROTEIN"/>
    <property type="match status" value="1"/>
</dbReference>
<dbReference type="AlphaFoldDB" id="A0A081BBZ3"/>
<dbReference type="PANTHER" id="PTHR47623">
    <property type="entry name" value="OS09G0287300 PROTEIN"/>
    <property type="match status" value="1"/>
</dbReference>
<gene>
    <name evidence="2" type="ORF">M2A_2060</name>
</gene>
<evidence type="ECO:0000313" key="3">
    <source>
        <dbReference type="Proteomes" id="UP000028702"/>
    </source>
</evidence>
<accession>A0A081BBZ3</accession>
<proteinExistence type="predicted"/>
<evidence type="ECO:0000313" key="2">
    <source>
        <dbReference type="EMBL" id="GAK45561.1"/>
    </source>
</evidence>
<dbReference type="EMBL" id="BBIO01000010">
    <property type="protein sequence ID" value="GAK45561.1"/>
    <property type="molecule type" value="Genomic_DNA"/>
</dbReference>
<dbReference type="Pfam" id="PF00300">
    <property type="entry name" value="His_Phos_1"/>
    <property type="match status" value="1"/>
</dbReference>
<dbReference type="InterPro" id="IPR029033">
    <property type="entry name" value="His_PPase_superfam"/>
</dbReference>
<dbReference type="eggNOG" id="COG2062">
    <property type="taxonomic scope" value="Bacteria"/>
</dbReference>
<reference evidence="2 3" key="1">
    <citation type="submission" date="2014-07" db="EMBL/GenBank/DDBJ databases">
        <title>Tepidicaulis marinum gen. nov., sp. nov., a novel marine bacterium denitrifying nitrate to nitrous oxide strictly under microaerobic conditions.</title>
        <authorList>
            <person name="Takeuchi M."/>
            <person name="Yamagishi T."/>
            <person name="Kamagata Y."/>
            <person name="Oshima K."/>
            <person name="Hattori M."/>
            <person name="Katayama T."/>
            <person name="Hanada S."/>
            <person name="Tamaki H."/>
            <person name="Marumo K."/>
            <person name="Maeda H."/>
            <person name="Nedachi M."/>
            <person name="Iwasaki W."/>
            <person name="Suwa Y."/>
            <person name="Sakata S."/>
        </authorList>
    </citation>
    <scope>NUCLEOTIDE SEQUENCE [LARGE SCALE GENOMIC DNA]</scope>
    <source>
        <strain evidence="2 3">MA2</strain>
    </source>
</reference>
<dbReference type="SMART" id="SM00855">
    <property type="entry name" value="PGAM"/>
    <property type="match status" value="1"/>
</dbReference>
<dbReference type="RefSeq" id="WP_045446800.1">
    <property type="nucleotide sequence ID" value="NZ_BBIO01000010.1"/>
</dbReference>
<name>A0A081BBZ3_9HYPH</name>
<organism evidence="2 3">
    <name type="scientific">Tepidicaulis marinus</name>
    <dbReference type="NCBI Taxonomy" id="1333998"/>
    <lineage>
        <taxon>Bacteria</taxon>
        <taxon>Pseudomonadati</taxon>
        <taxon>Pseudomonadota</taxon>
        <taxon>Alphaproteobacteria</taxon>
        <taxon>Hyphomicrobiales</taxon>
        <taxon>Parvibaculaceae</taxon>
        <taxon>Tepidicaulis</taxon>
    </lineage>
</organism>
<dbReference type="Proteomes" id="UP000028702">
    <property type="component" value="Unassembled WGS sequence"/>
</dbReference>
<keyword evidence="3" id="KW-1185">Reference proteome</keyword>
<sequence>MKRLCLLRHAKSDWSDTALDDAARPLNKRGRKAADFMADFIVKRGFKPDQVMCSTAKRAKATCEPIAAKLGPCVSYHDDLYMAMPEELIGAIQHAGDDTDTLLLIAHNPGLELLAALLAGHPDDASKFEHFPTGAFVVFDFDIDNWRAITPGTGALVFYGKPRELMADETED</sequence>
<feature type="binding site" evidence="1">
    <location>
        <position position="58"/>
    </location>
    <ligand>
        <name>substrate</name>
    </ligand>
</feature>
<comment type="caution">
    <text evidence="2">The sequence shown here is derived from an EMBL/GenBank/DDBJ whole genome shotgun (WGS) entry which is preliminary data.</text>
</comment>
<protein>
    <submittedName>
        <fullName evidence="2">Putative phosphohistidine phosphatase SixA</fullName>
    </submittedName>
</protein>
<dbReference type="InterPro" id="IPR013078">
    <property type="entry name" value="His_Pase_superF_clade-1"/>
</dbReference>
<dbReference type="STRING" id="1333998.M2A_2060"/>
<dbReference type="SUPFAM" id="SSF53254">
    <property type="entry name" value="Phosphoglycerate mutase-like"/>
    <property type="match status" value="1"/>
</dbReference>
<dbReference type="CDD" id="cd07067">
    <property type="entry name" value="HP_PGM_like"/>
    <property type="match status" value="1"/>
</dbReference>